<proteinExistence type="predicted"/>
<dbReference type="RefSeq" id="WP_120163626.1">
    <property type="nucleotide sequence ID" value="NZ_NSDJ01000002.1"/>
</dbReference>
<name>A0ABX9PSB5_9GAMM</name>
<feature type="region of interest" description="Disordered" evidence="1">
    <location>
        <begin position="402"/>
        <end position="439"/>
    </location>
</feature>
<dbReference type="InterPro" id="IPR006427">
    <property type="entry name" value="Portal_HK97"/>
</dbReference>
<accession>A0ABX9PSB5</accession>
<organism evidence="2 3">
    <name type="scientific">Rahnella variigena</name>
    <dbReference type="NCBI Taxonomy" id="574964"/>
    <lineage>
        <taxon>Bacteria</taxon>
        <taxon>Pseudomonadati</taxon>
        <taxon>Pseudomonadota</taxon>
        <taxon>Gammaproteobacteria</taxon>
        <taxon>Enterobacterales</taxon>
        <taxon>Yersiniaceae</taxon>
        <taxon>Rahnella</taxon>
    </lineage>
</organism>
<evidence type="ECO:0000256" key="1">
    <source>
        <dbReference type="SAM" id="MobiDB-lite"/>
    </source>
</evidence>
<dbReference type="Proteomes" id="UP000284853">
    <property type="component" value="Unassembled WGS sequence"/>
</dbReference>
<gene>
    <name evidence="2" type="ORF">CKQ54_23295</name>
</gene>
<protein>
    <submittedName>
        <fullName evidence="2">Phage portal protein</fullName>
    </submittedName>
</protein>
<evidence type="ECO:0000313" key="2">
    <source>
        <dbReference type="EMBL" id="RKF66322.1"/>
    </source>
</evidence>
<dbReference type="InterPro" id="IPR006944">
    <property type="entry name" value="Phage/GTA_portal"/>
</dbReference>
<evidence type="ECO:0000313" key="3">
    <source>
        <dbReference type="Proteomes" id="UP000284853"/>
    </source>
</evidence>
<comment type="caution">
    <text evidence="2">The sequence shown here is derived from an EMBL/GenBank/DDBJ whole genome shotgun (WGS) entry which is preliminary data.</text>
</comment>
<dbReference type="Pfam" id="PF04860">
    <property type="entry name" value="Phage_portal"/>
    <property type="match status" value="1"/>
</dbReference>
<dbReference type="EMBL" id="NSDJ01000002">
    <property type="protein sequence ID" value="RKF66322.1"/>
    <property type="molecule type" value="Genomic_DNA"/>
</dbReference>
<dbReference type="NCBIfam" id="TIGR01537">
    <property type="entry name" value="portal_HK97"/>
    <property type="match status" value="1"/>
</dbReference>
<reference evidence="2 3" key="1">
    <citation type="submission" date="2017-08" db="EMBL/GenBank/DDBJ databases">
        <title>Comparative genomics of bacteria isolated from necrotic lesions of AOD affected trees.</title>
        <authorList>
            <person name="Doonan J."/>
            <person name="Denman S."/>
            <person name="Mcdonald J.E."/>
        </authorList>
    </citation>
    <scope>NUCLEOTIDE SEQUENCE [LARGE SCALE GENOMIC DNA]</scope>
    <source>
        <strain evidence="2 3">CIP 105588</strain>
    </source>
</reference>
<keyword evidence="3" id="KW-1185">Reference proteome</keyword>
<dbReference type="GeneID" id="302711732"/>
<sequence length="455" mass="50271">MLSFFRKRPKEEKALQAANGGSWRRIFESFTGAWQRNIEVDSATVLAYHAVFSCISLISADIAKMPLLLKKKVSSGIWTEHADQKISTLLRKPNSFQTRMQFFESWMNSKLSDGNTYALKIRDAAGAVKQLRVLDPNKVTPYVTDDGEIFYQVRPDNINGLEAEVMVPAREMIHDRFNCFFHPLCGLSPIYACGLTAMQGDAILTNSANHFKNGGKPGGVITVPGAVDADKAREIKNAWDEGYSGANAGKTGLLADGAGFMTIAMTAVDAQMVEQLDLTAKIICSTFHVPLYKVDTATTPSYNNIEALDQGYYSQCLQTHIEAIELLLDEAFELDPQTSIEFDLDVLIRMDTEGRYKTYSEGIGAGFLTPNQARNKENMLPLEGGDTAYMQQQNYSLSALARRDAQEDPFSSGNKSQTTIAPTPTPPAENESNKALSEPEQFMVRAMLKGLLTHE</sequence>